<dbReference type="InterPro" id="IPR027417">
    <property type="entry name" value="P-loop_NTPase"/>
</dbReference>
<accession>A0A6N2M0G5</accession>
<evidence type="ECO:0008006" key="2">
    <source>
        <dbReference type="Google" id="ProtNLM"/>
    </source>
</evidence>
<protein>
    <recommendedName>
        <fullName evidence="2">DNA2/NAM7 helicase helicase domain-containing protein</fullName>
    </recommendedName>
</protein>
<dbReference type="EMBL" id="CAADRP010001641">
    <property type="protein sequence ID" value="VFU46311.1"/>
    <property type="molecule type" value="Genomic_DNA"/>
</dbReference>
<proteinExistence type="predicted"/>
<organism evidence="1">
    <name type="scientific">Salix viminalis</name>
    <name type="common">Common osier</name>
    <name type="synonym">Basket willow</name>
    <dbReference type="NCBI Taxonomy" id="40686"/>
    <lineage>
        <taxon>Eukaryota</taxon>
        <taxon>Viridiplantae</taxon>
        <taxon>Streptophyta</taxon>
        <taxon>Embryophyta</taxon>
        <taxon>Tracheophyta</taxon>
        <taxon>Spermatophyta</taxon>
        <taxon>Magnoliopsida</taxon>
        <taxon>eudicotyledons</taxon>
        <taxon>Gunneridae</taxon>
        <taxon>Pentapetalae</taxon>
        <taxon>rosids</taxon>
        <taxon>fabids</taxon>
        <taxon>Malpighiales</taxon>
        <taxon>Salicaceae</taxon>
        <taxon>Saliceae</taxon>
        <taxon>Salix</taxon>
    </lineage>
</organism>
<dbReference type="AlphaFoldDB" id="A0A6N2M0G5"/>
<gene>
    <name evidence="1" type="ORF">SVIM_LOCUS293236</name>
</gene>
<dbReference type="Gene3D" id="3.40.50.300">
    <property type="entry name" value="P-loop containing nucleotide triphosphate hydrolases"/>
    <property type="match status" value="1"/>
</dbReference>
<evidence type="ECO:0000313" key="1">
    <source>
        <dbReference type="EMBL" id="VFU46311.1"/>
    </source>
</evidence>
<sequence>MSPIYAVPKDIEDLIKRGIVPEALNELLSPSTYKDYFAALLYAEDFYIESIMFLLVHRYVDKCMPCLNQKWSKFKLENITLKLQDAAISKRYGRKEYFSESHEKDDKTFVEFEIDSCRERRLSRDFALARPSGQKTEPYKHHPTRKYDVSFSFNRVCLKRAHQAIEAASDPSFKNFLFPGPHCSQKYSKQQSRTGYVAQEAGLSRTGLVVQEAVLQIYQRSSKHRILICAPINRTCDDLTQSLRKDIPESDMFRANAAFREVDGMAIDILTSCLFENDCFGCPSIQELRKFRVILSTFVSSFRLHNEG</sequence>
<name>A0A6N2M0G5_SALVM</name>
<reference evidence="1" key="1">
    <citation type="submission" date="2019-03" db="EMBL/GenBank/DDBJ databases">
        <authorList>
            <person name="Mank J."/>
            <person name="Almeida P."/>
        </authorList>
    </citation>
    <scope>NUCLEOTIDE SEQUENCE</scope>
    <source>
        <strain evidence="1">78183</strain>
    </source>
</reference>